<feature type="transmembrane region" description="Helical" evidence="1">
    <location>
        <begin position="253"/>
        <end position="272"/>
    </location>
</feature>
<keyword evidence="1" id="KW-0472">Membrane</keyword>
<keyword evidence="3" id="KW-1185">Reference proteome</keyword>
<feature type="transmembrane region" description="Helical" evidence="1">
    <location>
        <begin position="152"/>
        <end position="180"/>
    </location>
</feature>
<dbReference type="Proteomes" id="UP000236728">
    <property type="component" value="Unassembled WGS sequence"/>
</dbReference>
<feature type="transmembrane region" description="Helical" evidence="1">
    <location>
        <begin position="211"/>
        <end position="232"/>
    </location>
</feature>
<organism evidence="2 3">
    <name type="scientific">Bryocella elongata</name>
    <dbReference type="NCBI Taxonomy" id="863522"/>
    <lineage>
        <taxon>Bacteria</taxon>
        <taxon>Pseudomonadati</taxon>
        <taxon>Acidobacteriota</taxon>
        <taxon>Terriglobia</taxon>
        <taxon>Terriglobales</taxon>
        <taxon>Acidobacteriaceae</taxon>
        <taxon>Bryocella</taxon>
    </lineage>
</organism>
<feature type="transmembrane region" description="Helical" evidence="1">
    <location>
        <begin position="304"/>
        <end position="326"/>
    </location>
</feature>
<feature type="transmembrane region" description="Helical" evidence="1">
    <location>
        <begin position="187"/>
        <end position="205"/>
    </location>
</feature>
<keyword evidence="1" id="KW-1133">Transmembrane helix</keyword>
<feature type="transmembrane region" description="Helical" evidence="1">
    <location>
        <begin position="74"/>
        <end position="92"/>
    </location>
</feature>
<accession>A0A1H5UBP6</accession>
<sequence>MGSKLKRWQLISLLVVFFLFLTGLIFLHHFGERLLTDAFYGRSIPILNRVVAHHRASRPSLRDLAFYLRAVRRLTLIWALLALAAAVFILLLPLRRNFYQFLLTPDSALNLALTRIVACAVTLITACHYAPILFQMSHTPLSVRLPPPGLGWLYQVVPFIPITAILVSALLIGSCLLSIVGVFSRHATAIACVSAIWAYGALFSFSVERHILHILAAALAVLAASPCADALALELKWRKPALDPSVRRSQYGLPLRILWVVIGLSYFFPGAWKLAQAGHGYVFGNYMRTILLTTEPAWLHLVDYPLLCRLMGLGAIAWELGFIVAIFSKRLRVLAAIFGIVFHLIVFGLMKIPFFPLMAMYVCLIDWDEFIHRNKSRICAPAILEQNIWTSPEIRSTWVVGVVFILGYALTGAAGFQTFPISCYPTFSWGYETTKQVDTAFYLVDDRGRLTPRPDGKLRAIFSDYYWDNMQKHISSDLELDPSSRWANAMLAYWNKVEPLPAGTSETEVVHLIKELDPKPGETPLIETDVVCHWTNGQGCVQHDVGTN</sequence>
<feature type="transmembrane region" description="Helical" evidence="1">
    <location>
        <begin position="398"/>
        <end position="416"/>
    </location>
</feature>
<gene>
    <name evidence="2" type="ORF">SAMN05421819_0957</name>
</gene>
<keyword evidence="1" id="KW-0812">Transmembrane</keyword>
<dbReference type="RefSeq" id="WP_103931808.1">
    <property type="nucleotide sequence ID" value="NZ_FNVA01000001.1"/>
</dbReference>
<reference evidence="2 3" key="1">
    <citation type="submission" date="2016-10" db="EMBL/GenBank/DDBJ databases">
        <authorList>
            <person name="de Groot N.N."/>
        </authorList>
    </citation>
    <scope>NUCLEOTIDE SEQUENCE [LARGE SCALE GENOMIC DNA]</scope>
    <source>
        <strain evidence="2 3">DSM 22489</strain>
    </source>
</reference>
<proteinExistence type="predicted"/>
<evidence type="ECO:0000313" key="3">
    <source>
        <dbReference type="Proteomes" id="UP000236728"/>
    </source>
</evidence>
<name>A0A1H5UBP6_9BACT</name>
<feature type="transmembrane region" description="Helical" evidence="1">
    <location>
        <begin position="12"/>
        <end position="30"/>
    </location>
</feature>
<feature type="transmembrane region" description="Helical" evidence="1">
    <location>
        <begin position="333"/>
        <end position="352"/>
    </location>
</feature>
<evidence type="ECO:0000256" key="1">
    <source>
        <dbReference type="SAM" id="Phobius"/>
    </source>
</evidence>
<dbReference type="OrthoDB" id="9785438at2"/>
<protein>
    <recommendedName>
        <fullName evidence="4">Vitamin K-dependent gamma-carboxylase</fullName>
    </recommendedName>
</protein>
<evidence type="ECO:0008006" key="4">
    <source>
        <dbReference type="Google" id="ProtNLM"/>
    </source>
</evidence>
<feature type="transmembrane region" description="Helical" evidence="1">
    <location>
        <begin position="112"/>
        <end position="132"/>
    </location>
</feature>
<evidence type="ECO:0000313" key="2">
    <source>
        <dbReference type="EMBL" id="SEF72535.1"/>
    </source>
</evidence>
<dbReference type="AlphaFoldDB" id="A0A1H5UBP6"/>
<dbReference type="EMBL" id="FNVA01000001">
    <property type="protein sequence ID" value="SEF72535.1"/>
    <property type="molecule type" value="Genomic_DNA"/>
</dbReference>